<keyword evidence="2" id="KW-1185">Reference proteome</keyword>
<dbReference type="Proteomes" id="UP001064504">
    <property type="component" value="Chromosome"/>
</dbReference>
<name>A0ABY6AT12_9PSED</name>
<reference evidence="1" key="1">
    <citation type="submission" date="2022-09" db="EMBL/GenBank/DDBJ databases">
        <title>Complete genome sequence of Pseudomonas promysalinigenes strain RL-WG26, a newly isolated PGPR with the potential for plant salinity stress alleviation.</title>
        <authorList>
            <person name="Ren L."/>
            <person name="Wang G."/>
            <person name="Hu H."/>
        </authorList>
    </citation>
    <scope>NUCLEOTIDE SEQUENCE</scope>
    <source>
        <strain evidence="1">RL-WG26</strain>
    </source>
</reference>
<proteinExistence type="predicted"/>
<sequence>MSSSKYYVMRYCSQDSGCPIVLSGFFNCDEFEWDSFELNPMALNIENRYSLELSGLEMSLGDLDFDYYQLGETFVSKKFLGVCDKLGAKYKAIPLEISFEGDSRKDEFFIFLPGESLAALDKAKSVFEVSKDMESGVEIESPIYPGSVSIDSIKKFVISPTLDADIFRCQETLELFCSDSFKSAAGDLKGLAFEAIDEHYTYDAWAELNDI</sequence>
<protein>
    <submittedName>
        <fullName evidence="1">Uncharacterized protein</fullName>
    </submittedName>
</protein>
<accession>A0ABY6AT12</accession>
<gene>
    <name evidence="1" type="ORF">N5C08_11980</name>
</gene>
<evidence type="ECO:0000313" key="1">
    <source>
        <dbReference type="EMBL" id="UXH42187.1"/>
    </source>
</evidence>
<dbReference type="EMBL" id="CP104557">
    <property type="protein sequence ID" value="UXH42187.1"/>
    <property type="molecule type" value="Genomic_DNA"/>
</dbReference>
<evidence type="ECO:0000313" key="2">
    <source>
        <dbReference type="Proteomes" id="UP001064504"/>
    </source>
</evidence>
<dbReference type="RefSeq" id="WP_261745546.1">
    <property type="nucleotide sequence ID" value="NZ_CP104557.1"/>
</dbReference>
<organism evidence="1 2">
    <name type="scientific">Pseudomonas promysalinigenes</name>
    <dbReference type="NCBI Taxonomy" id="485898"/>
    <lineage>
        <taxon>Bacteria</taxon>
        <taxon>Pseudomonadati</taxon>
        <taxon>Pseudomonadota</taxon>
        <taxon>Gammaproteobacteria</taxon>
        <taxon>Pseudomonadales</taxon>
        <taxon>Pseudomonadaceae</taxon>
        <taxon>Pseudomonas</taxon>
    </lineage>
</organism>